<name>A0ABS0TJQ3_9FLAO</name>
<organism evidence="2 3">
    <name type="scientific">Salegentibacter maritimus</name>
    <dbReference type="NCBI Taxonomy" id="2794347"/>
    <lineage>
        <taxon>Bacteria</taxon>
        <taxon>Pseudomonadati</taxon>
        <taxon>Bacteroidota</taxon>
        <taxon>Flavobacteriia</taxon>
        <taxon>Flavobacteriales</taxon>
        <taxon>Flavobacteriaceae</taxon>
        <taxon>Salegentibacter</taxon>
    </lineage>
</organism>
<protein>
    <submittedName>
        <fullName evidence="2">DUF1080 domain-containing protein</fullName>
    </submittedName>
</protein>
<evidence type="ECO:0000313" key="3">
    <source>
        <dbReference type="Proteomes" id="UP000635665"/>
    </source>
</evidence>
<dbReference type="EMBL" id="JAEHNY010000015">
    <property type="protein sequence ID" value="MBI6121253.1"/>
    <property type="molecule type" value="Genomic_DNA"/>
</dbReference>
<proteinExistence type="predicted"/>
<accession>A0ABS0TJQ3</accession>
<reference evidence="2 3" key="1">
    <citation type="submission" date="2020-12" db="EMBL/GenBank/DDBJ databases">
        <title>Salegentibacter orientalis sp. nov., isolated from costal sediment.</title>
        <authorList>
            <person name="Lian F.-B."/>
        </authorList>
    </citation>
    <scope>NUCLEOTIDE SEQUENCE [LARGE SCALE GENOMIC DNA]</scope>
    <source>
        <strain evidence="2 3">F60176</strain>
    </source>
</reference>
<dbReference type="Gene3D" id="2.60.120.560">
    <property type="entry name" value="Exo-inulinase, domain 1"/>
    <property type="match status" value="1"/>
</dbReference>
<comment type="caution">
    <text evidence="2">The sequence shown here is derived from an EMBL/GenBank/DDBJ whole genome shotgun (WGS) entry which is preliminary data.</text>
</comment>
<dbReference type="Proteomes" id="UP000635665">
    <property type="component" value="Unassembled WGS sequence"/>
</dbReference>
<evidence type="ECO:0000313" key="2">
    <source>
        <dbReference type="EMBL" id="MBI6121253.1"/>
    </source>
</evidence>
<keyword evidence="3" id="KW-1185">Reference proteome</keyword>
<dbReference type="Pfam" id="PF06439">
    <property type="entry name" value="3keto-disac_hyd"/>
    <property type="match status" value="1"/>
</dbReference>
<gene>
    <name evidence="2" type="ORF">I6U50_14600</name>
</gene>
<dbReference type="InterPro" id="IPR010496">
    <property type="entry name" value="AL/BT2_dom"/>
</dbReference>
<sequence length="262" mass="29823">MLFISINFGGCSSQISDEWEPLFNGKDLNDWDIKFKGHQLGENFGNTFRVNDGLLQVRYDEYENGFDDKYGHIFYKEAFSTYLLGVEYRFIGDQVKNGPGWAYRNNGIMIHGQKPETMDKHQDFPNSIEVQLLGGNGKDERTNANICTPGTQFVMDGKLITNHCTNSNSKTFAGDQWVRVDVLVVRDSLIVHYANGEEVLRYEKPQNDEGTLLTGGTISLQSESHPTDFRKVEIVNLEDYASDSQTLKTKVDKLLKDRNNRS</sequence>
<evidence type="ECO:0000259" key="1">
    <source>
        <dbReference type="Pfam" id="PF06439"/>
    </source>
</evidence>
<feature type="domain" description="3-keto-alpha-glucoside-1,2-lyase/3-keto-2-hydroxy-glucal hydratase" evidence="1">
    <location>
        <begin position="18"/>
        <end position="234"/>
    </location>
</feature>